<dbReference type="CDD" id="cd07067">
    <property type="entry name" value="HP_PGM_like"/>
    <property type="match status" value="1"/>
</dbReference>
<dbReference type="GO" id="GO:0016791">
    <property type="term" value="F:phosphatase activity"/>
    <property type="evidence" value="ECO:0007669"/>
    <property type="project" value="TreeGrafter"/>
</dbReference>
<dbReference type="Pfam" id="PF00300">
    <property type="entry name" value="His_Phos_1"/>
    <property type="match status" value="1"/>
</dbReference>
<dbReference type="EMBL" id="MAJZ01000612">
    <property type="protein sequence ID" value="OCH74752.1"/>
    <property type="molecule type" value="Genomic_DNA"/>
</dbReference>
<evidence type="ECO:0000313" key="2">
    <source>
        <dbReference type="Proteomes" id="UP000093173"/>
    </source>
</evidence>
<dbReference type="RefSeq" id="WP_065577025.1">
    <property type="nucleotide sequence ID" value="NZ_JBNGCH010000612.1"/>
</dbReference>
<dbReference type="SUPFAM" id="SSF53254">
    <property type="entry name" value="Phosphoglycerate mutase-like"/>
    <property type="match status" value="1"/>
</dbReference>
<dbReference type="PANTHER" id="PTHR48100">
    <property type="entry name" value="BROAD-SPECIFICITY PHOSPHATASE YOR283W-RELATED"/>
    <property type="match status" value="1"/>
</dbReference>
<accession>A0A1B9QXD9</accession>
<keyword evidence="2" id="KW-1185">Reference proteome</keyword>
<dbReference type="InterPro" id="IPR050275">
    <property type="entry name" value="PGM_Phosphatase"/>
</dbReference>
<gene>
    <name evidence="1" type="ORF">A6E14_12150</name>
</gene>
<comment type="caution">
    <text evidence="1">The sequence shown here is derived from an EMBL/GenBank/DDBJ whole genome shotgun (WGS) entry which is preliminary data.</text>
</comment>
<dbReference type="Gene3D" id="3.40.50.1240">
    <property type="entry name" value="Phosphoglycerate mutase-like"/>
    <property type="match status" value="1"/>
</dbReference>
<protein>
    <submittedName>
        <fullName evidence="1">Alpha-ribazole phosphatase</fullName>
    </submittedName>
</protein>
<dbReference type="GO" id="GO:0005737">
    <property type="term" value="C:cytoplasm"/>
    <property type="evidence" value="ECO:0007669"/>
    <property type="project" value="TreeGrafter"/>
</dbReference>
<dbReference type="InterPro" id="IPR029033">
    <property type="entry name" value="His_PPase_superfam"/>
</dbReference>
<dbReference type="AlphaFoldDB" id="A0A1B9QXD9"/>
<proteinExistence type="predicted"/>
<dbReference type="SMART" id="SM00855">
    <property type="entry name" value="PGAM"/>
    <property type="match status" value="1"/>
</dbReference>
<dbReference type="Proteomes" id="UP000093173">
    <property type="component" value="Unassembled WGS sequence"/>
</dbReference>
<dbReference type="InterPro" id="IPR013078">
    <property type="entry name" value="His_Pase_superF_clade-1"/>
</dbReference>
<sequence length="204" mass="23137">MDKVVNVYLLRHGKTVGPAALNGRTDVPACSDTQTQIADALNKDAIEFASVITSPLSRCRALAEKLHRLESSIPYRIETRFQEFNFGDYDGKTFDELQPMWPQLSTFWVDPAHHTLPNAERLQDFHERVSQGWLELTTKIQDDTLVVCHGGTIRLILAQILNVDWSNPAWYSSLHIGNQSITHIKVTLSEQRIAQIQMIGKPLF</sequence>
<evidence type="ECO:0000313" key="1">
    <source>
        <dbReference type="EMBL" id="OCH74752.1"/>
    </source>
</evidence>
<reference evidence="2" key="1">
    <citation type="submission" date="2016-06" db="EMBL/GenBank/DDBJ databases">
        <authorList>
            <person name="Hehemann J.-H."/>
            <person name="Arevalo P."/>
            <person name="Datta M.S."/>
            <person name="Polz M.F."/>
        </authorList>
    </citation>
    <scope>NUCLEOTIDE SEQUENCE [LARGE SCALE GENOMIC DNA]</scope>
    <source>
        <strain evidence="2">9CSC122</strain>
    </source>
</reference>
<dbReference type="PANTHER" id="PTHR48100:SF1">
    <property type="entry name" value="HISTIDINE PHOSPHATASE FAMILY PROTEIN-RELATED"/>
    <property type="match status" value="1"/>
</dbReference>
<organism evidence="1 2">
    <name type="scientific">Vibrio genomosp. F10</name>
    <dbReference type="NCBI Taxonomy" id="723171"/>
    <lineage>
        <taxon>Bacteria</taxon>
        <taxon>Pseudomonadati</taxon>
        <taxon>Pseudomonadota</taxon>
        <taxon>Gammaproteobacteria</taxon>
        <taxon>Vibrionales</taxon>
        <taxon>Vibrionaceae</taxon>
        <taxon>Vibrio</taxon>
    </lineage>
</organism>
<name>A0A1B9QXD9_9VIBR</name>